<proteinExistence type="predicted"/>
<dbReference type="EMBL" id="JARXRN010000028">
    <property type="protein sequence ID" value="MDH5831831.1"/>
    <property type="molecule type" value="Genomic_DNA"/>
</dbReference>
<evidence type="ECO:0000313" key="8">
    <source>
        <dbReference type="Proteomes" id="UP001156831"/>
    </source>
</evidence>
<comment type="caution">
    <text evidence="7">The sequence shown here is derived from an EMBL/GenBank/DDBJ whole genome shotgun (WGS) entry which is preliminary data.</text>
</comment>
<feature type="transmembrane region" description="Helical" evidence="5">
    <location>
        <begin position="21"/>
        <end position="40"/>
    </location>
</feature>
<protein>
    <submittedName>
        <fullName evidence="7">GtrA family protein</fullName>
    </submittedName>
</protein>
<dbReference type="Proteomes" id="UP001156831">
    <property type="component" value="Unassembled WGS sequence"/>
</dbReference>
<keyword evidence="2 5" id="KW-0812">Transmembrane</keyword>
<feature type="transmembrane region" description="Helical" evidence="5">
    <location>
        <begin position="79"/>
        <end position="104"/>
    </location>
</feature>
<evidence type="ECO:0000256" key="5">
    <source>
        <dbReference type="SAM" id="Phobius"/>
    </source>
</evidence>
<reference evidence="7 8" key="1">
    <citation type="submission" date="2023-04" db="EMBL/GenBank/DDBJ databases">
        <title>Luteimonas sp. M1R5S18.</title>
        <authorList>
            <person name="Sun J.-Q."/>
        </authorList>
    </citation>
    <scope>NUCLEOTIDE SEQUENCE [LARGE SCALE GENOMIC DNA]</scope>
    <source>
        <strain evidence="7 8">M1R5S18</strain>
    </source>
</reference>
<gene>
    <name evidence="7" type="ORF">QFW80_15020</name>
</gene>
<feature type="transmembrane region" description="Helical" evidence="5">
    <location>
        <begin position="110"/>
        <end position="130"/>
    </location>
</feature>
<dbReference type="Pfam" id="PF04138">
    <property type="entry name" value="GtrA_DPMS_TM"/>
    <property type="match status" value="1"/>
</dbReference>
<evidence type="ECO:0000259" key="6">
    <source>
        <dbReference type="Pfam" id="PF04138"/>
    </source>
</evidence>
<accession>A0ABT6JPF4</accession>
<organism evidence="7 8">
    <name type="scientific">Luteimonas rhizosphaericola</name>
    <dbReference type="NCBI Taxonomy" id="3042024"/>
    <lineage>
        <taxon>Bacteria</taxon>
        <taxon>Pseudomonadati</taxon>
        <taxon>Pseudomonadota</taxon>
        <taxon>Gammaproteobacteria</taxon>
        <taxon>Lysobacterales</taxon>
        <taxon>Lysobacteraceae</taxon>
        <taxon>Luteimonas</taxon>
    </lineage>
</organism>
<keyword evidence="3 5" id="KW-1133">Transmembrane helix</keyword>
<feature type="transmembrane region" description="Helical" evidence="5">
    <location>
        <begin position="46"/>
        <end position="67"/>
    </location>
</feature>
<comment type="subcellular location">
    <subcellularLocation>
        <location evidence="1">Membrane</location>
        <topology evidence="1">Multi-pass membrane protein</topology>
    </subcellularLocation>
</comment>
<keyword evidence="4 5" id="KW-0472">Membrane</keyword>
<evidence type="ECO:0000313" key="7">
    <source>
        <dbReference type="EMBL" id="MDH5831831.1"/>
    </source>
</evidence>
<dbReference type="RefSeq" id="WP_280602786.1">
    <property type="nucleotide sequence ID" value="NZ_JARXRN010000028.1"/>
</dbReference>
<feature type="domain" description="GtrA/DPMS transmembrane" evidence="6">
    <location>
        <begin position="31"/>
        <end position="131"/>
    </location>
</feature>
<keyword evidence="8" id="KW-1185">Reference proteome</keyword>
<evidence type="ECO:0000256" key="1">
    <source>
        <dbReference type="ARBA" id="ARBA00004141"/>
    </source>
</evidence>
<evidence type="ECO:0000256" key="4">
    <source>
        <dbReference type="ARBA" id="ARBA00023136"/>
    </source>
</evidence>
<evidence type="ECO:0000256" key="3">
    <source>
        <dbReference type="ARBA" id="ARBA00022989"/>
    </source>
</evidence>
<dbReference type="InterPro" id="IPR007267">
    <property type="entry name" value="GtrA_DPMS_TM"/>
</dbReference>
<sequence>MSGASPRWLRSFASEAVRLGLLSLASLGLGYVLTLALHATGLAPETAFGCAVVICSILNFFGCRHYVFRGPKPAAWREAVKFFPAVLAFRAMEVALFALLNGAWDNHHLAYFATAAVGMASKLLVSRLFIFRRKPQEGAHES</sequence>
<evidence type="ECO:0000256" key="2">
    <source>
        <dbReference type="ARBA" id="ARBA00022692"/>
    </source>
</evidence>
<name>A0ABT6JPF4_9GAMM</name>